<proteinExistence type="inferred from homology"/>
<dbReference type="PANTHER" id="PTHR11085">
    <property type="entry name" value="NAD-DEPENDENT PROTEIN DEACYLASE SIRTUIN-5, MITOCHONDRIAL-RELATED"/>
    <property type="match status" value="1"/>
</dbReference>
<keyword evidence="9" id="KW-0472">Membrane</keyword>
<feature type="binding site" evidence="7">
    <location>
        <position position="227"/>
    </location>
    <ligand>
        <name>Zn(2+)</name>
        <dbReference type="ChEBI" id="CHEBI:29105"/>
    </ligand>
</feature>
<dbReference type="GO" id="GO:0005634">
    <property type="term" value="C:nucleus"/>
    <property type="evidence" value="ECO:0007669"/>
    <property type="project" value="TreeGrafter"/>
</dbReference>
<keyword evidence="9" id="KW-1133">Transmembrane helix</keyword>
<dbReference type="PANTHER" id="PTHR11085:SF6">
    <property type="entry name" value="NAD-DEPENDENT PROTEIN DEACETYLASE SIRTUIN-2"/>
    <property type="match status" value="1"/>
</dbReference>
<feature type="binding site" evidence="7">
    <location>
        <position position="198"/>
    </location>
    <ligand>
        <name>Zn(2+)</name>
        <dbReference type="ChEBI" id="CHEBI:29105"/>
    </ligand>
</feature>
<dbReference type="Gene3D" id="3.40.50.1220">
    <property type="entry name" value="TPP-binding domain"/>
    <property type="match status" value="1"/>
</dbReference>
<dbReference type="InterPro" id="IPR018450">
    <property type="entry name" value="Romo1/Mgr2"/>
</dbReference>
<evidence type="ECO:0000256" key="7">
    <source>
        <dbReference type="PROSITE-ProRule" id="PRU00236"/>
    </source>
</evidence>
<evidence type="ECO:0000313" key="11">
    <source>
        <dbReference type="EMBL" id="KKF94121.1"/>
    </source>
</evidence>
<evidence type="ECO:0000259" key="10">
    <source>
        <dbReference type="PROSITE" id="PS50305"/>
    </source>
</evidence>
<dbReference type="GO" id="GO:0046872">
    <property type="term" value="F:metal ion binding"/>
    <property type="evidence" value="ECO:0007669"/>
    <property type="project" value="UniProtKB-KW"/>
</dbReference>
<comment type="cofactor">
    <cofactor evidence="1">
        <name>Zn(2+)</name>
        <dbReference type="ChEBI" id="CHEBI:29105"/>
    </cofactor>
</comment>
<feature type="active site" description="Proton acceptor" evidence="7">
    <location>
        <position position="190"/>
    </location>
</feature>
<evidence type="ECO:0000256" key="6">
    <source>
        <dbReference type="ARBA" id="ARBA00023027"/>
    </source>
</evidence>
<feature type="transmembrane region" description="Helical" evidence="9">
    <location>
        <begin position="6"/>
        <end position="27"/>
    </location>
</feature>
<keyword evidence="6" id="KW-0520">NAD</keyword>
<dbReference type="GO" id="GO:0070403">
    <property type="term" value="F:NAD+ binding"/>
    <property type="evidence" value="ECO:0007669"/>
    <property type="project" value="InterPro"/>
</dbReference>
<feature type="transmembrane region" description="Helical" evidence="9">
    <location>
        <begin position="39"/>
        <end position="60"/>
    </location>
</feature>
<dbReference type="InterPro" id="IPR050134">
    <property type="entry name" value="NAD-dep_sirtuin_deacylases"/>
</dbReference>
<organism evidence="11 12">
    <name type="scientific">Ceratocystis fimbriata f. sp. platani</name>
    <dbReference type="NCBI Taxonomy" id="88771"/>
    <lineage>
        <taxon>Eukaryota</taxon>
        <taxon>Fungi</taxon>
        <taxon>Dikarya</taxon>
        <taxon>Ascomycota</taxon>
        <taxon>Pezizomycotina</taxon>
        <taxon>Sordariomycetes</taxon>
        <taxon>Hypocreomycetidae</taxon>
        <taxon>Microascales</taxon>
        <taxon>Ceratocystidaceae</taxon>
        <taxon>Ceratocystis</taxon>
    </lineage>
</organism>
<feature type="region of interest" description="Disordered" evidence="8">
    <location>
        <begin position="371"/>
        <end position="510"/>
    </location>
</feature>
<gene>
    <name evidence="11" type="ORF">CFO_g3533</name>
</gene>
<feature type="compositionally biased region" description="Basic and acidic residues" evidence="8">
    <location>
        <begin position="464"/>
        <end position="476"/>
    </location>
</feature>
<evidence type="ECO:0000313" key="12">
    <source>
        <dbReference type="Proteomes" id="UP000034841"/>
    </source>
</evidence>
<evidence type="ECO:0000256" key="4">
    <source>
        <dbReference type="ARBA" id="ARBA00022723"/>
    </source>
</evidence>
<evidence type="ECO:0000256" key="5">
    <source>
        <dbReference type="ARBA" id="ARBA00022833"/>
    </source>
</evidence>
<name>A0A0F8AZW9_CERFI</name>
<protein>
    <submittedName>
        <fullName evidence="11">NAD-dependent protein deacetylase hst2-1</fullName>
        <ecNumber evidence="11">3.5.1.-</ecNumber>
    </submittedName>
</protein>
<dbReference type="Proteomes" id="UP000034841">
    <property type="component" value="Unassembled WGS sequence"/>
</dbReference>
<dbReference type="CDD" id="cd01408">
    <property type="entry name" value="SIRT1"/>
    <property type="match status" value="1"/>
</dbReference>
<evidence type="ECO:0000256" key="1">
    <source>
        <dbReference type="ARBA" id="ARBA00001947"/>
    </source>
</evidence>
<dbReference type="InterPro" id="IPR026590">
    <property type="entry name" value="Ssirtuin_cat_dom"/>
</dbReference>
<feature type="binding site" evidence="7">
    <location>
        <position position="222"/>
    </location>
    <ligand>
        <name>Zn(2+)</name>
        <dbReference type="ChEBI" id="CHEBI:29105"/>
    </ligand>
</feature>
<reference evidence="11 12" key="1">
    <citation type="submission" date="2015-04" db="EMBL/GenBank/DDBJ databases">
        <title>Genome sequence of Ceratocystis platani, a major pathogen of plane trees.</title>
        <authorList>
            <person name="Belbahri L."/>
        </authorList>
    </citation>
    <scope>NUCLEOTIDE SEQUENCE [LARGE SCALE GENOMIC DNA]</scope>
    <source>
        <strain evidence="11 12">CFO</strain>
    </source>
</reference>
<dbReference type="PROSITE" id="PS50305">
    <property type="entry name" value="SIRTUIN"/>
    <property type="match status" value="1"/>
</dbReference>
<keyword evidence="12" id="KW-1185">Reference proteome</keyword>
<dbReference type="OrthoDB" id="420264at2759"/>
<dbReference type="Pfam" id="PF02146">
    <property type="entry name" value="SIR2"/>
    <property type="match status" value="1"/>
</dbReference>
<dbReference type="InterPro" id="IPR003000">
    <property type="entry name" value="Sirtuin"/>
</dbReference>
<dbReference type="AlphaFoldDB" id="A0A0F8AZW9"/>
<feature type="compositionally biased region" description="Low complexity" evidence="8">
    <location>
        <begin position="486"/>
        <end position="503"/>
    </location>
</feature>
<dbReference type="Pfam" id="PF10247">
    <property type="entry name" value="Romo1"/>
    <property type="match status" value="1"/>
</dbReference>
<keyword evidence="4 7" id="KW-0479">Metal-binding</keyword>
<dbReference type="InterPro" id="IPR026591">
    <property type="entry name" value="Sirtuin_cat_small_dom_sf"/>
</dbReference>
<feature type="domain" description="Deacetylase sirtuin-type" evidence="10">
    <location>
        <begin position="60"/>
        <end position="322"/>
    </location>
</feature>
<dbReference type="SUPFAM" id="SSF52467">
    <property type="entry name" value="DHS-like NAD/FAD-binding domain"/>
    <property type="match status" value="1"/>
</dbReference>
<dbReference type="Gene3D" id="3.30.1600.10">
    <property type="entry name" value="SIR2/SIRT2 'Small Domain"/>
    <property type="match status" value="1"/>
</dbReference>
<comment type="similarity">
    <text evidence="2">Belongs to the sirtuin family. Class I subfamily.</text>
</comment>
<evidence type="ECO:0000256" key="9">
    <source>
        <dbReference type="SAM" id="Phobius"/>
    </source>
</evidence>
<dbReference type="EMBL" id="LBBL01000179">
    <property type="protein sequence ID" value="KKF94121.1"/>
    <property type="molecule type" value="Genomic_DNA"/>
</dbReference>
<dbReference type="InterPro" id="IPR029035">
    <property type="entry name" value="DHS-like_NAD/FAD-binding_dom"/>
</dbReference>
<dbReference type="GO" id="GO:0016787">
    <property type="term" value="F:hydrolase activity"/>
    <property type="evidence" value="ECO:0007669"/>
    <property type="project" value="UniProtKB-KW"/>
</dbReference>
<feature type="compositionally biased region" description="Basic and acidic residues" evidence="8">
    <location>
        <begin position="393"/>
        <end position="410"/>
    </location>
</feature>
<feature type="binding site" evidence="7">
    <location>
        <position position="201"/>
    </location>
    <ligand>
        <name>Zn(2+)</name>
        <dbReference type="ChEBI" id="CHEBI:29105"/>
    </ligand>
</feature>
<dbReference type="GO" id="GO:0017136">
    <property type="term" value="F:histone deacetylase activity, NAD-dependent"/>
    <property type="evidence" value="ECO:0007669"/>
    <property type="project" value="TreeGrafter"/>
</dbReference>
<keyword evidence="3" id="KW-0808">Transferase</keyword>
<keyword evidence="5 7" id="KW-0862">Zinc</keyword>
<evidence type="ECO:0000256" key="2">
    <source>
        <dbReference type="ARBA" id="ARBA00006924"/>
    </source>
</evidence>
<comment type="caution">
    <text evidence="11">The sequence shown here is derived from an EMBL/GenBank/DDBJ whole genome shotgun (WGS) entry which is preliminary data.</text>
</comment>
<evidence type="ECO:0000256" key="3">
    <source>
        <dbReference type="ARBA" id="ARBA00022679"/>
    </source>
</evidence>
<dbReference type="SMART" id="SM01378">
    <property type="entry name" value="Romo1"/>
    <property type="match status" value="1"/>
</dbReference>
<accession>A0A0F8AZW9</accession>
<keyword evidence="9" id="KW-0812">Transmembrane</keyword>
<dbReference type="EC" id="3.5.1.-" evidence="11"/>
<keyword evidence="11" id="KW-0378">Hydrolase</keyword>
<evidence type="ECO:0000256" key="8">
    <source>
        <dbReference type="SAM" id="MobiDB-lite"/>
    </source>
</evidence>
<sequence length="510" mass="55529">MGAITGSSVGAILGFLYGTLHIFRYGAGSSGIMRTLGQYMAGSGATFGLICALNVSRTLLRAVLSMNKHSSKFILQGKAKKIVVLTGAGISTAAGIPDFRSPGTGLYNNLKRLNLPYPEAVFDIDFFRKHPEPFYVLAKELYPGKFYPTISHAFITLLARKQLLSKLFTQNIDCLERRAGVSPDMIVEAHGSFATQRCIECRSDFDGAIMREHVQAGRVARCTARGCHGLIKPDIVFFGEGLPMEFTYSAHLAREADLLLVLGTSLTVYPFAGAADMPSRETPRVLFNREQVGSLGQRPDDVLELGPCDRGVRRLARLLGWEDELEVLWRDTVGEKEALRQMGVQDTWEEEIGEFDEDIVDKMAQGLGNLELSEEEDGPVENDRPGSLSYKKLSQDDRDKKSRDKMEDPARPLGAEIPPGEVSSKTESAPVSPPETLDVVDNQGKATLGSPGRPGSSENLVDVVKTEKTEETKKVEVSQSAEIKDTTSTAKADSTDSTDSPSTENTATAA</sequence>